<reference evidence="1" key="1">
    <citation type="submission" date="2019-04" db="EMBL/GenBank/DDBJ databases">
        <title>Microbes associate with the intestines of laboratory mice.</title>
        <authorList>
            <person name="Navarre W."/>
            <person name="Wong E."/>
            <person name="Huang K."/>
            <person name="Tropini C."/>
            <person name="Ng K."/>
            <person name="Yu B."/>
        </authorList>
    </citation>
    <scope>NUCLEOTIDE SEQUENCE</scope>
    <source>
        <strain evidence="1">NM09_H32</strain>
    </source>
</reference>
<accession>A0AC61R7S8</accession>
<gene>
    <name evidence="1" type="ORF">E5336_05440</name>
</gene>
<name>A0AC61R7S8_9FIRM</name>
<proteinExistence type="predicted"/>
<comment type="caution">
    <text evidence="1">The sequence shown here is derived from an EMBL/GenBank/DDBJ whole genome shotgun (WGS) entry which is preliminary data.</text>
</comment>
<dbReference type="EMBL" id="SRYG01000009">
    <property type="protein sequence ID" value="TGY66171.1"/>
    <property type="molecule type" value="Genomic_DNA"/>
</dbReference>
<dbReference type="Proteomes" id="UP000308836">
    <property type="component" value="Unassembled WGS sequence"/>
</dbReference>
<evidence type="ECO:0000313" key="1">
    <source>
        <dbReference type="EMBL" id="TGY66171.1"/>
    </source>
</evidence>
<keyword evidence="2" id="KW-1185">Reference proteome</keyword>
<protein>
    <submittedName>
        <fullName evidence="1">Transcription termination factor Rho</fullName>
    </submittedName>
</protein>
<organism evidence="1 2">
    <name type="scientific">Dubosiella muris</name>
    <dbReference type="NCBI Taxonomy" id="3038133"/>
    <lineage>
        <taxon>Bacteria</taxon>
        <taxon>Bacillati</taxon>
        <taxon>Bacillota</taxon>
        <taxon>Erysipelotrichia</taxon>
        <taxon>Erysipelotrichales</taxon>
        <taxon>Erysipelotrichaceae</taxon>
        <taxon>Dubosiella</taxon>
    </lineage>
</organism>
<sequence length="438" mass="49114">MSAYDLKNNDFIIGEAEKDREGRSEFILKKITSVNRIHVEEIDIAKVQRELQEKKNRERAGASGILEVMEKGFGFLRQENYLSGDDDVYVSESKIKALKLRTGDSIEGVASPKHGQSARALESVDKVNGHTIKECLSRKRFDQLTPIFPNRKLKMETVKANYAGRIVDLFAPIGCGQRGMIVAPPKAGKTTLLEMFAQSILKNHKDVYLIVLLIDERPEEVTAFKEMVIEAAGENKDHVEVVYSTFDEQPMHHKRVAEMALARAKSLVEFGEDVVILLDSITRLSRAYNLIVPSTGKVLSGGLDPNALYGPKRLFGAARNLREGGSLTVIASALVETGSRMDEMIFEEFKGTGNMELYLDRTLAERRVYPAINIQRSSTRHDDLLLSKEAYDIEELIRREWFGSNNTIEDTLTVLKAMSTTRSNSVLCKALLESKKKA</sequence>
<evidence type="ECO:0000313" key="2">
    <source>
        <dbReference type="Proteomes" id="UP000308836"/>
    </source>
</evidence>